<reference evidence="2 3" key="1">
    <citation type="submission" date="2016-07" db="EMBL/GenBank/DDBJ databases">
        <title>Draft genome of the white-rot fungus Obba rivulosa 3A-2.</title>
        <authorList>
            <consortium name="DOE Joint Genome Institute"/>
            <person name="Miettinen O."/>
            <person name="Riley R."/>
            <person name="Acob R."/>
            <person name="Barry K."/>
            <person name="Cullen D."/>
            <person name="De Vries R."/>
            <person name="Hainaut M."/>
            <person name="Hatakka A."/>
            <person name="Henrissat B."/>
            <person name="Hilden K."/>
            <person name="Kuo R."/>
            <person name="Labutti K."/>
            <person name="Lipzen A."/>
            <person name="Makela M.R."/>
            <person name="Sandor L."/>
            <person name="Spatafora J.W."/>
            <person name="Grigoriev I.V."/>
            <person name="Hibbett D.S."/>
        </authorList>
    </citation>
    <scope>NUCLEOTIDE SEQUENCE [LARGE SCALE GENOMIC DNA]</scope>
    <source>
        <strain evidence="2 3">3A-2</strain>
    </source>
</reference>
<name>A0A8E2AKF3_9APHY</name>
<feature type="non-terminal residue" evidence="2">
    <location>
        <position position="1"/>
    </location>
</feature>
<accession>A0A8E2AKF3</accession>
<evidence type="ECO:0000313" key="3">
    <source>
        <dbReference type="Proteomes" id="UP000250043"/>
    </source>
</evidence>
<protein>
    <submittedName>
        <fullName evidence="2">Uncharacterized protein</fullName>
    </submittedName>
</protein>
<sequence length="276" mass="30477">CGLHTRTVALRPFATSRARLTLLSLRGRHTDAGHTPSTVRIYTSNPYHPRSNFAFSKRRTDAAITRFDLIDISIKILPLAVLMASSAIACAQRGGALGSRALTASFGVIRRNLFYFDVSRIYFPDQQQKAQKAMARKTGQSSHGTRRSSTSKSLAGTQCREKAGRNVSRSKKAKQPVTDIAESAPTIAETILITRHESELAAKGERDAKAAFMGIAQIDLVNPGNAEFVFGTYNKRPLSEQQLKKLLDNMEKNGYQRYTQKALIPILVKREALAIN</sequence>
<dbReference type="Proteomes" id="UP000250043">
    <property type="component" value="Unassembled WGS sequence"/>
</dbReference>
<feature type="non-terminal residue" evidence="2">
    <location>
        <position position="276"/>
    </location>
</feature>
<dbReference type="AlphaFoldDB" id="A0A8E2AKF3"/>
<feature type="compositionally biased region" description="Polar residues" evidence="1">
    <location>
        <begin position="138"/>
        <end position="156"/>
    </location>
</feature>
<organism evidence="2 3">
    <name type="scientific">Obba rivulosa</name>
    <dbReference type="NCBI Taxonomy" id="1052685"/>
    <lineage>
        <taxon>Eukaryota</taxon>
        <taxon>Fungi</taxon>
        <taxon>Dikarya</taxon>
        <taxon>Basidiomycota</taxon>
        <taxon>Agaricomycotina</taxon>
        <taxon>Agaricomycetes</taxon>
        <taxon>Polyporales</taxon>
        <taxon>Gelatoporiaceae</taxon>
        <taxon>Obba</taxon>
    </lineage>
</organism>
<evidence type="ECO:0000313" key="2">
    <source>
        <dbReference type="EMBL" id="OCH83582.1"/>
    </source>
</evidence>
<keyword evidence="3" id="KW-1185">Reference proteome</keyword>
<evidence type="ECO:0000256" key="1">
    <source>
        <dbReference type="SAM" id="MobiDB-lite"/>
    </source>
</evidence>
<gene>
    <name evidence="2" type="ORF">OBBRIDRAFT_808900</name>
</gene>
<proteinExistence type="predicted"/>
<feature type="region of interest" description="Disordered" evidence="1">
    <location>
        <begin position="129"/>
        <end position="178"/>
    </location>
</feature>
<dbReference type="EMBL" id="KV722969">
    <property type="protein sequence ID" value="OCH83582.1"/>
    <property type="molecule type" value="Genomic_DNA"/>
</dbReference>